<reference evidence="11 12" key="1">
    <citation type="submission" date="2019-02" db="EMBL/GenBank/DDBJ databases">
        <title>Complete Genome Sequence and Methylome Analysis of Sphaerotilus natans subsp. sulfidivorans D-507.</title>
        <authorList>
            <person name="Fomenkov A."/>
            <person name="Gridneva E."/>
            <person name="Smolyakov D."/>
            <person name="Dubinina G."/>
            <person name="Vincze T."/>
            <person name="Grabovich M."/>
            <person name="Roberts R.J."/>
        </authorList>
    </citation>
    <scope>NUCLEOTIDE SEQUENCE [LARGE SCALE GENOMIC DNA]</scope>
    <source>
        <strain evidence="11 12">D-507</strain>
    </source>
</reference>
<keyword evidence="7" id="KW-1133">Transmembrane helix</keyword>
<gene>
    <name evidence="10" type="ORF">ABIC99_001680</name>
    <name evidence="11" type="ORF">EWH46_01290</name>
</gene>
<keyword evidence="1 6" id="KW-0645">Protease</keyword>
<dbReference type="PANTHER" id="PTHR22726:SF1">
    <property type="entry name" value="METALLOENDOPEPTIDASE OMA1, MITOCHONDRIAL"/>
    <property type="match status" value="1"/>
</dbReference>
<dbReference type="AlphaFoldDB" id="A0A5C1PWH7"/>
<sequence length="360" mass="38537">MSPSERPLAAPVAHFDGRSAAARSVSLVLVQAPDGLRLRILDSSSGQLIGEHAADRLDWPEHQRHGPRLLHLPDGGQLHCHQGAAWDRWALQRPGGRPWIERLQQSWRATALALLACVLALGLMHALGLPLLARGVLVLLPESVDASIGQATLAEIDQHWCEPSRLPDTTAQRLGEALTRAQQQRADQGGPAPVPVQVRLCRSREQAELGPNALALPGGTILVTDALVELLHDREDVLLGVLAHEAGHVRHRHGMRLLVQATLLGAASSVLFGDFGSLAGQIPLLLGQLAYSREAEREADDEAIVLLRAAGLSPAVMVTLFERLAGPDGTGRDNAPPIALASHPADAERIARFQQAADAR</sequence>
<dbReference type="InterPro" id="IPR055518">
    <property type="entry name" value="DUF7092"/>
</dbReference>
<dbReference type="InterPro" id="IPR001915">
    <property type="entry name" value="Peptidase_M48"/>
</dbReference>
<keyword evidence="7" id="KW-0472">Membrane</keyword>
<dbReference type="EMBL" id="JBEPLS010000005">
    <property type="protein sequence ID" value="MET3603867.1"/>
    <property type="molecule type" value="Genomic_DNA"/>
</dbReference>
<dbReference type="RefSeq" id="WP_149502317.1">
    <property type="nucleotide sequence ID" value="NZ_CP035708.1"/>
</dbReference>
<evidence type="ECO:0000256" key="5">
    <source>
        <dbReference type="ARBA" id="ARBA00023049"/>
    </source>
</evidence>
<evidence type="ECO:0000259" key="8">
    <source>
        <dbReference type="Pfam" id="PF01435"/>
    </source>
</evidence>
<evidence type="ECO:0000313" key="13">
    <source>
        <dbReference type="Proteomes" id="UP001549111"/>
    </source>
</evidence>
<dbReference type="Proteomes" id="UP000323522">
    <property type="component" value="Chromosome"/>
</dbReference>
<dbReference type="InterPro" id="IPR051156">
    <property type="entry name" value="Mito/Outer_Membr_Metalloprot"/>
</dbReference>
<dbReference type="Gene3D" id="3.30.2010.10">
    <property type="entry name" value="Metalloproteases ('zincins'), catalytic domain"/>
    <property type="match status" value="1"/>
</dbReference>
<evidence type="ECO:0000256" key="6">
    <source>
        <dbReference type="RuleBase" id="RU003983"/>
    </source>
</evidence>
<dbReference type="EMBL" id="CP035708">
    <property type="protein sequence ID" value="QEM99540.1"/>
    <property type="molecule type" value="Genomic_DNA"/>
</dbReference>
<evidence type="ECO:0000313" key="10">
    <source>
        <dbReference type="EMBL" id="MET3603867.1"/>
    </source>
</evidence>
<keyword evidence="7" id="KW-0812">Transmembrane</keyword>
<keyword evidence="5 6" id="KW-0482">Metalloprotease</keyword>
<evidence type="ECO:0000313" key="11">
    <source>
        <dbReference type="EMBL" id="QEM99540.1"/>
    </source>
</evidence>
<evidence type="ECO:0000256" key="4">
    <source>
        <dbReference type="ARBA" id="ARBA00022833"/>
    </source>
</evidence>
<protein>
    <submittedName>
        <fullName evidence="11">M48 family metallopeptidase</fullName>
    </submittedName>
    <submittedName>
        <fullName evidence="10">Zn-dependent protease</fullName>
    </submittedName>
</protein>
<comment type="similarity">
    <text evidence="6">Belongs to the peptidase M48 family.</text>
</comment>
<evidence type="ECO:0000313" key="12">
    <source>
        <dbReference type="Proteomes" id="UP000323522"/>
    </source>
</evidence>
<dbReference type="CDD" id="cd07332">
    <property type="entry name" value="M48C_Oma1_like"/>
    <property type="match status" value="1"/>
</dbReference>
<evidence type="ECO:0000256" key="2">
    <source>
        <dbReference type="ARBA" id="ARBA00022723"/>
    </source>
</evidence>
<dbReference type="Proteomes" id="UP001549111">
    <property type="component" value="Unassembled WGS sequence"/>
</dbReference>
<dbReference type="GO" id="GO:0051603">
    <property type="term" value="P:proteolysis involved in protein catabolic process"/>
    <property type="evidence" value="ECO:0007669"/>
    <property type="project" value="TreeGrafter"/>
</dbReference>
<feature type="domain" description="DUF7092" evidence="9">
    <location>
        <begin position="13"/>
        <end position="90"/>
    </location>
</feature>
<dbReference type="OrthoDB" id="9810445at2"/>
<accession>A0A5C1PWH7</accession>
<keyword evidence="13" id="KW-1185">Reference proteome</keyword>
<evidence type="ECO:0000256" key="1">
    <source>
        <dbReference type="ARBA" id="ARBA00022670"/>
    </source>
</evidence>
<evidence type="ECO:0000259" key="9">
    <source>
        <dbReference type="Pfam" id="PF23368"/>
    </source>
</evidence>
<reference evidence="10 13" key="2">
    <citation type="submission" date="2024-06" db="EMBL/GenBank/DDBJ databases">
        <title>Genomic Encyclopedia of Type Strains, Phase IV (KMG-IV): sequencing the most valuable type-strain genomes for metagenomic binning, comparative biology and taxonomic classification.</title>
        <authorList>
            <person name="Goeker M."/>
        </authorList>
    </citation>
    <scope>NUCLEOTIDE SEQUENCE [LARGE SCALE GENOMIC DNA]</scope>
    <source>
        <strain evidence="10 13">D-501</strain>
    </source>
</reference>
<dbReference type="GO" id="GO:0046872">
    <property type="term" value="F:metal ion binding"/>
    <property type="evidence" value="ECO:0007669"/>
    <property type="project" value="UniProtKB-KW"/>
</dbReference>
<dbReference type="GO" id="GO:0004222">
    <property type="term" value="F:metalloendopeptidase activity"/>
    <property type="evidence" value="ECO:0007669"/>
    <property type="project" value="InterPro"/>
</dbReference>
<feature type="transmembrane region" description="Helical" evidence="7">
    <location>
        <begin position="111"/>
        <end position="133"/>
    </location>
</feature>
<dbReference type="GO" id="GO:0016020">
    <property type="term" value="C:membrane"/>
    <property type="evidence" value="ECO:0007669"/>
    <property type="project" value="TreeGrafter"/>
</dbReference>
<feature type="domain" description="Peptidase M48" evidence="8">
    <location>
        <begin position="211"/>
        <end position="355"/>
    </location>
</feature>
<evidence type="ECO:0000256" key="3">
    <source>
        <dbReference type="ARBA" id="ARBA00022801"/>
    </source>
</evidence>
<organism evidence="11 12">
    <name type="scientific">Sphaerotilus sulfidivorans</name>
    <dbReference type="NCBI Taxonomy" id="639200"/>
    <lineage>
        <taxon>Bacteria</taxon>
        <taxon>Pseudomonadati</taxon>
        <taxon>Pseudomonadota</taxon>
        <taxon>Betaproteobacteria</taxon>
        <taxon>Burkholderiales</taxon>
        <taxon>Sphaerotilaceae</taxon>
        <taxon>Sphaerotilus</taxon>
    </lineage>
</organism>
<dbReference type="PANTHER" id="PTHR22726">
    <property type="entry name" value="METALLOENDOPEPTIDASE OMA1"/>
    <property type="match status" value="1"/>
</dbReference>
<name>A0A5C1PWH7_9BURK</name>
<dbReference type="KEGG" id="snn:EWH46_01290"/>
<keyword evidence="3 6" id="KW-0378">Hydrolase</keyword>
<evidence type="ECO:0000256" key="7">
    <source>
        <dbReference type="SAM" id="Phobius"/>
    </source>
</evidence>
<keyword evidence="4 6" id="KW-0862">Zinc</keyword>
<dbReference type="Pfam" id="PF01435">
    <property type="entry name" value="Peptidase_M48"/>
    <property type="match status" value="1"/>
</dbReference>
<proteinExistence type="inferred from homology"/>
<keyword evidence="2" id="KW-0479">Metal-binding</keyword>
<comment type="cofactor">
    <cofactor evidence="6">
        <name>Zn(2+)</name>
        <dbReference type="ChEBI" id="CHEBI:29105"/>
    </cofactor>
    <text evidence="6">Binds 1 zinc ion per subunit.</text>
</comment>
<dbReference type="Pfam" id="PF23368">
    <property type="entry name" value="DUF7092"/>
    <property type="match status" value="1"/>
</dbReference>